<feature type="transmembrane region" description="Helical" evidence="8">
    <location>
        <begin position="298"/>
        <end position="321"/>
    </location>
</feature>
<protein>
    <submittedName>
        <fullName evidence="10">ABC transporter domain-containing protein</fullName>
    </submittedName>
</protein>
<evidence type="ECO:0000256" key="2">
    <source>
        <dbReference type="ARBA" id="ARBA00022692"/>
    </source>
</evidence>
<dbReference type="InterPro" id="IPR027417">
    <property type="entry name" value="P-loop_NTPase"/>
</dbReference>
<dbReference type="InterPro" id="IPR003439">
    <property type="entry name" value="ABC_transporter-like_ATP-bd"/>
</dbReference>
<dbReference type="Gene3D" id="3.40.50.300">
    <property type="entry name" value="P-loop containing nucleotide triphosphate hydrolases"/>
    <property type="match status" value="1"/>
</dbReference>
<comment type="subcellular location">
    <subcellularLocation>
        <location evidence="1">Membrane</location>
        <topology evidence="1">Multi-pass membrane protein</topology>
    </subcellularLocation>
</comment>
<dbReference type="GO" id="GO:0016887">
    <property type="term" value="F:ATP hydrolysis activity"/>
    <property type="evidence" value="ECO:0007669"/>
    <property type="project" value="InterPro"/>
</dbReference>
<keyword evidence="5 8" id="KW-1133">Transmembrane helix</keyword>
<dbReference type="GO" id="GO:0005319">
    <property type="term" value="F:lipid transporter activity"/>
    <property type="evidence" value="ECO:0007669"/>
    <property type="project" value="TreeGrafter"/>
</dbReference>
<evidence type="ECO:0000256" key="3">
    <source>
        <dbReference type="ARBA" id="ARBA00022741"/>
    </source>
</evidence>
<keyword evidence="4" id="KW-0067">ATP-binding</keyword>
<dbReference type="SMART" id="SM00382">
    <property type="entry name" value="AAA"/>
    <property type="match status" value="1"/>
</dbReference>
<accession>A0A8R1I142</accession>
<keyword evidence="6 8" id="KW-0472">Membrane</keyword>
<evidence type="ECO:0000256" key="8">
    <source>
        <dbReference type="SAM" id="Phobius"/>
    </source>
</evidence>
<proteinExistence type="predicted"/>
<keyword evidence="3" id="KW-0547">Nucleotide-binding</keyword>
<feature type="transmembrane region" description="Helical" evidence="8">
    <location>
        <begin position="378"/>
        <end position="402"/>
    </location>
</feature>
<feature type="transmembrane region" description="Helical" evidence="8">
    <location>
        <begin position="343"/>
        <end position="366"/>
    </location>
</feature>
<feature type="compositionally biased region" description="Basic and acidic residues" evidence="7">
    <location>
        <begin position="893"/>
        <end position="913"/>
    </location>
</feature>
<reference evidence="10" key="2">
    <citation type="submission" date="2022-06" db="UniProtKB">
        <authorList>
            <consortium name="EnsemblMetazoa"/>
        </authorList>
    </citation>
    <scope>IDENTIFICATION</scope>
    <source>
        <strain evidence="10">DF5081</strain>
    </source>
</reference>
<evidence type="ECO:0000256" key="1">
    <source>
        <dbReference type="ARBA" id="ARBA00004141"/>
    </source>
</evidence>
<evidence type="ECO:0000256" key="4">
    <source>
        <dbReference type="ARBA" id="ARBA00022840"/>
    </source>
</evidence>
<evidence type="ECO:0000313" key="11">
    <source>
        <dbReference type="Proteomes" id="UP000005237"/>
    </source>
</evidence>
<evidence type="ECO:0000256" key="7">
    <source>
        <dbReference type="SAM" id="MobiDB-lite"/>
    </source>
</evidence>
<feature type="region of interest" description="Disordered" evidence="7">
    <location>
        <begin position="868"/>
        <end position="913"/>
    </location>
</feature>
<organism evidence="10 11">
    <name type="scientific">Caenorhabditis japonica</name>
    <dbReference type="NCBI Taxonomy" id="281687"/>
    <lineage>
        <taxon>Eukaryota</taxon>
        <taxon>Metazoa</taxon>
        <taxon>Ecdysozoa</taxon>
        <taxon>Nematoda</taxon>
        <taxon>Chromadorea</taxon>
        <taxon>Rhabditida</taxon>
        <taxon>Rhabditina</taxon>
        <taxon>Rhabditomorpha</taxon>
        <taxon>Rhabditoidea</taxon>
        <taxon>Rhabditidae</taxon>
        <taxon>Peloderinae</taxon>
        <taxon>Caenorhabditis</taxon>
    </lineage>
</organism>
<dbReference type="InterPro" id="IPR017871">
    <property type="entry name" value="ABC_transporter-like_CS"/>
</dbReference>
<dbReference type="PANTHER" id="PTHR19229">
    <property type="entry name" value="ATP-BINDING CASSETTE TRANSPORTER SUBFAMILY A ABCA"/>
    <property type="match status" value="1"/>
</dbReference>
<name>A0A8R1I142_CAEJA</name>
<dbReference type="Proteomes" id="UP000005237">
    <property type="component" value="Unassembled WGS sequence"/>
</dbReference>
<dbReference type="GO" id="GO:0016020">
    <property type="term" value="C:membrane"/>
    <property type="evidence" value="ECO:0007669"/>
    <property type="project" value="UniProtKB-SubCell"/>
</dbReference>
<dbReference type="Pfam" id="PF00005">
    <property type="entry name" value="ABC_tran"/>
    <property type="match status" value="1"/>
</dbReference>
<dbReference type="GO" id="GO:0140359">
    <property type="term" value="F:ABC-type transporter activity"/>
    <property type="evidence" value="ECO:0007669"/>
    <property type="project" value="InterPro"/>
</dbReference>
<evidence type="ECO:0000313" key="10">
    <source>
        <dbReference type="EnsemblMetazoa" id="CJA11569a.1"/>
    </source>
</evidence>
<dbReference type="FunFam" id="3.40.50.300:FF:000933">
    <property type="entry name" value="ABC transporter A family member 7"/>
    <property type="match status" value="1"/>
</dbReference>
<dbReference type="InterPro" id="IPR026082">
    <property type="entry name" value="ABCA"/>
</dbReference>
<dbReference type="Pfam" id="PF12698">
    <property type="entry name" value="ABC2_membrane_3"/>
    <property type="match status" value="1"/>
</dbReference>
<keyword evidence="11" id="KW-1185">Reference proteome</keyword>
<reference evidence="11" key="1">
    <citation type="submission" date="2010-08" db="EMBL/GenBank/DDBJ databases">
        <authorList>
            <consortium name="Caenorhabditis japonica Sequencing Consortium"/>
            <person name="Wilson R.K."/>
        </authorList>
    </citation>
    <scope>NUCLEOTIDE SEQUENCE [LARGE SCALE GENOMIC DNA]</scope>
    <source>
        <strain evidence="11">DF5081</strain>
    </source>
</reference>
<dbReference type="InterPro" id="IPR003593">
    <property type="entry name" value="AAA+_ATPase"/>
</dbReference>
<dbReference type="PROSITE" id="PS00211">
    <property type="entry name" value="ABC_TRANSPORTER_1"/>
    <property type="match status" value="1"/>
</dbReference>
<evidence type="ECO:0000256" key="5">
    <source>
        <dbReference type="ARBA" id="ARBA00022989"/>
    </source>
</evidence>
<dbReference type="EnsemblMetazoa" id="CJA11569a.1">
    <property type="protein sequence ID" value="CJA11569a.1"/>
    <property type="gene ID" value="WBGene00130773"/>
</dbReference>
<dbReference type="InterPro" id="IPR013525">
    <property type="entry name" value="ABC2_TM"/>
</dbReference>
<dbReference type="GO" id="GO:0005524">
    <property type="term" value="F:ATP binding"/>
    <property type="evidence" value="ECO:0007669"/>
    <property type="project" value="UniProtKB-KW"/>
</dbReference>
<feature type="transmembrane region" description="Helical" evidence="8">
    <location>
        <begin position="475"/>
        <end position="500"/>
    </location>
</feature>
<evidence type="ECO:0000256" key="6">
    <source>
        <dbReference type="ARBA" id="ARBA00023136"/>
    </source>
</evidence>
<keyword evidence="2 8" id="KW-0812">Transmembrane</keyword>
<dbReference type="AlphaFoldDB" id="A0A8R1I142"/>
<evidence type="ECO:0000259" key="9">
    <source>
        <dbReference type="PROSITE" id="PS50893"/>
    </source>
</evidence>
<dbReference type="PANTHER" id="PTHR19229:SF151">
    <property type="entry name" value="ABC TRANSPORTER DOMAIN-CONTAINING PROTEIN"/>
    <property type="match status" value="1"/>
</dbReference>
<sequence length="925" mass="103816">MTSDTTLTPLNAIHLLDVHTEATPFRESANNREQEPLIRDHRSNMDKLRQFSLLLWKDWVLLRRNKKWTLFELIIPCLLLGPLVYLVVKNADASSSPEINYEPFQLSGSIEDVFVRYGFTKPIIQRWCQRSNVMLGYTSKDPAAATIVDGIMKKVNDRYQDGRLKMSVKSERNEDELLTVLRNDMPFDNDTLCAINSYVGGIVFETVNLAQKQLKYRIMLGKGVEEVWQLTETSTSPYGPIAGKGSRIPKIPPYWTSAYLSLQHAIETSFSFSVNPEFEDTPITFRSLPEPKYRTSSVSAFISFFPFIWAFVTFINVIHIAREIAAENYAVKPYLTAMGLSTFMFYAAHVVMAFLKFFIVFFFAIIPLTTVMEFVSPTALVITVLLYGLGAVIFGAFIASFFSNTNSAIKAILIAWGGAIAISYKFQPSLDQISSCFLYGLNINGAFALAVDAISDYMKRERVLNMFNMFNDSSLHFSLGWALVMMIVDIFWMSAAALIVDHIRTSADFSLRTLLSRGDKLEEYENQTDGVTAYNTRINEQMTTVGTSTLNPDADALLEGSTEVDGARDSARADISVSRLVKIWPTTGERAVDGLSLRAVQGQVSILLGHNGAGKSTTFSSIAGIIKPTYGTIAICGYDVEKESGMTRKFIGMCPQTNPLYDKLTVAEHLYLVHGLKGAIKAEFNDEMKRLLDDVKLDFKENELAMNLSGGMKRKLCVCMALIGDSKVVLLDEPTAGMDPGARQDVQKLVEREKMNRTILLTTHYMDEAERLGDWVFIMSHGRLVASGTNQYLKQKFGTGYLLTVVLDHTGDKRKMAELLTSVCEHFVKGAERGEMHGQQIEMILPEAQKPSFVSLFRALEAIQDRNQIERAGRTGRNGRTGRTGPSADEADEPRTKRTDGGRTDERTDRTDENWSEWKPYFRVF</sequence>
<dbReference type="CDD" id="cd03263">
    <property type="entry name" value="ABC_subfamily_A"/>
    <property type="match status" value="1"/>
</dbReference>
<dbReference type="SUPFAM" id="SSF52540">
    <property type="entry name" value="P-loop containing nucleoside triphosphate hydrolases"/>
    <property type="match status" value="1"/>
</dbReference>
<feature type="domain" description="ABC transporter" evidence="9">
    <location>
        <begin position="575"/>
        <end position="806"/>
    </location>
</feature>
<dbReference type="PROSITE" id="PS50893">
    <property type="entry name" value="ABC_TRANSPORTER_2"/>
    <property type="match status" value="1"/>
</dbReference>